<dbReference type="Proteomes" id="UP001465668">
    <property type="component" value="Unassembled WGS sequence"/>
</dbReference>
<dbReference type="PANTHER" id="PTHR46191">
    <property type="match status" value="1"/>
</dbReference>
<dbReference type="Gene3D" id="1.10.150.720">
    <property type="entry name" value="Haloacid dehalogenase-like hydrolase"/>
    <property type="match status" value="1"/>
</dbReference>
<comment type="caution">
    <text evidence="1">The sequence shown here is derived from an EMBL/GenBank/DDBJ whole genome shotgun (WGS) entry which is preliminary data.</text>
</comment>
<protein>
    <submittedName>
        <fullName evidence="1">Haloacid dehalogenase</fullName>
    </submittedName>
</protein>
<dbReference type="InterPro" id="IPR023214">
    <property type="entry name" value="HAD_sf"/>
</dbReference>
<name>A0ABR2XQK8_9PEZI</name>
<dbReference type="EMBL" id="JARVKM010000031">
    <property type="protein sequence ID" value="KAK9775886.1"/>
    <property type="molecule type" value="Genomic_DNA"/>
</dbReference>
<reference evidence="1 2" key="1">
    <citation type="submission" date="2024-02" db="EMBL/GenBank/DDBJ databases">
        <title>First draft genome assembly of two strains of Seiridium cardinale.</title>
        <authorList>
            <person name="Emiliani G."/>
            <person name="Scali E."/>
        </authorList>
    </citation>
    <scope>NUCLEOTIDE SEQUENCE [LARGE SCALE GENOMIC DNA]</scope>
    <source>
        <strain evidence="1 2">BM-138-000479</strain>
    </source>
</reference>
<gene>
    <name evidence="1" type="ORF">SCAR479_07411</name>
</gene>
<dbReference type="SUPFAM" id="SSF56784">
    <property type="entry name" value="HAD-like"/>
    <property type="match status" value="1"/>
</dbReference>
<dbReference type="InterPro" id="IPR044924">
    <property type="entry name" value="HAD-SF_hydro_IA_REG-2-like_cap"/>
</dbReference>
<evidence type="ECO:0000313" key="2">
    <source>
        <dbReference type="Proteomes" id="UP001465668"/>
    </source>
</evidence>
<dbReference type="PANTHER" id="PTHR46191:SF2">
    <property type="entry name" value="HALOACID DEHALOGENASE-LIKE HYDROLASE DOMAIN-CONTAINING PROTEIN 3"/>
    <property type="match status" value="1"/>
</dbReference>
<evidence type="ECO:0000313" key="1">
    <source>
        <dbReference type="EMBL" id="KAK9775886.1"/>
    </source>
</evidence>
<dbReference type="InterPro" id="IPR051828">
    <property type="entry name" value="HAD-like_hydrolase_domain"/>
</dbReference>
<proteinExistence type="predicted"/>
<sequence length="305" mass="33730">MARPNLLLCFDAFGTLFKPKRSIAQQYSEVAATCGLTGIKVDDVQTAFRAAFKDESKSNPNYGKVTGLGATKWWENVIHKTFEPLVGHGKALPAHLAPRLLQRFASIQGYDLEPTLASSLKALRLLDPGPKSLYHRIVIGVVTNSDDRVPGILSSSGLKISPLRYGTHNQKDVPNDKNEYDVDFHCMSYDVGVEKPDKLMFSAAELLLARILATRDGKSRDEAQAEGQIWRKIYVGDEYAKDVVGASNAGWNPVLLDAEDQVPDIPKLQNSAVKSLDGFFGKHPVAKVCTIKELVTWLTDRYQED</sequence>
<dbReference type="Gene3D" id="3.40.50.1000">
    <property type="entry name" value="HAD superfamily/HAD-like"/>
    <property type="match status" value="1"/>
</dbReference>
<accession>A0ABR2XQK8</accession>
<keyword evidence="2" id="KW-1185">Reference proteome</keyword>
<organism evidence="1 2">
    <name type="scientific">Seiridium cardinale</name>
    <dbReference type="NCBI Taxonomy" id="138064"/>
    <lineage>
        <taxon>Eukaryota</taxon>
        <taxon>Fungi</taxon>
        <taxon>Dikarya</taxon>
        <taxon>Ascomycota</taxon>
        <taxon>Pezizomycotina</taxon>
        <taxon>Sordariomycetes</taxon>
        <taxon>Xylariomycetidae</taxon>
        <taxon>Amphisphaeriales</taxon>
        <taxon>Sporocadaceae</taxon>
        <taxon>Seiridium</taxon>
    </lineage>
</organism>
<dbReference type="InterPro" id="IPR036412">
    <property type="entry name" value="HAD-like_sf"/>
</dbReference>